<dbReference type="EMBL" id="MLKD01000021">
    <property type="protein sequence ID" value="OQE17335.1"/>
    <property type="molecule type" value="Genomic_DNA"/>
</dbReference>
<accession>A0A1V6STJ0</accession>
<proteinExistence type="predicted"/>
<dbReference type="STRING" id="303698.A0A1V6STJ0"/>
<gene>
    <name evidence="1" type="ORF">PENSTE_c021G07944</name>
</gene>
<dbReference type="OrthoDB" id="4358002at2759"/>
<organism evidence="1 2">
    <name type="scientific">Penicillium steckii</name>
    <dbReference type="NCBI Taxonomy" id="303698"/>
    <lineage>
        <taxon>Eukaryota</taxon>
        <taxon>Fungi</taxon>
        <taxon>Dikarya</taxon>
        <taxon>Ascomycota</taxon>
        <taxon>Pezizomycotina</taxon>
        <taxon>Eurotiomycetes</taxon>
        <taxon>Eurotiomycetidae</taxon>
        <taxon>Eurotiales</taxon>
        <taxon>Aspergillaceae</taxon>
        <taxon>Penicillium</taxon>
    </lineage>
</organism>
<name>A0A1V6STJ0_9EURO</name>
<keyword evidence="2" id="KW-1185">Reference proteome</keyword>
<sequence length="199" mass="22496">MSVPLFISAATICRELGNTHFGTNATLKEILDSRHETAYLAPIYLPVLKKLFWDLTANQTNQMSREIQDIVGAIVILEDSLPVGPLASLLNEPLETVRIRVKSLSSVLQVPENKDEPVRVFHKSFRDFMLDPETKKDLFHIDEAAMHEKMAFHCIRVMGRNESGLRKNICRLNSYGALLSDIEDDTIADNLPIELQYAC</sequence>
<comment type="caution">
    <text evidence="1">The sequence shown here is derived from an EMBL/GenBank/DDBJ whole genome shotgun (WGS) entry which is preliminary data.</text>
</comment>
<reference evidence="2" key="1">
    <citation type="journal article" date="2017" name="Nat. Microbiol.">
        <title>Global analysis of biosynthetic gene clusters reveals vast potential of secondary metabolite production in Penicillium species.</title>
        <authorList>
            <person name="Nielsen J.C."/>
            <person name="Grijseels S."/>
            <person name="Prigent S."/>
            <person name="Ji B."/>
            <person name="Dainat J."/>
            <person name="Nielsen K.F."/>
            <person name="Frisvad J.C."/>
            <person name="Workman M."/>
            <person name="Nielsen J."/>
        </authorList>
    </citation>
    <scope>NUCLEOTIDE SEQUENCE [LARGE SCALE GENOMIC DNA]</scope>
    <source>
        <strain evidence="2">IBT 24891</strain>
    </source>
</reference>
<evidence type="ECO:0000313" key="1">
    <source>
        <dbReference type="EMBL" id="OQE17335.1"/>
    </source>
</evidence>
<evidence type="ECO:0000313" key="2">
    <source>
        <dbReference type="Proteomes" id="UP000191285"/>
    </source>
</evidence>
<dbReference type="Proteomes" id="UP000191285">
    <property type="component" value="Unassembled WGS sequence"/>
</dbReference>
<protein>
    <submittedName>
        <fullName evidence="1">Uncharacterized protein</fullName>
    </submittedName>
</protein>
<dbReference type="AlphaFoldDB" id="A0A1V6STJ0"/>